<dbReference type="RefSeq" id="WP_142812466.1">
    <property type="nucleotide sequence ID" value="NZ_CP036282.1"/>
</dbReference>
<keyword evidence="2" id="KW-1185">Reference proteome</keyword>
<proteinExistence type="predicted"/>
<dbReference type="KEGG" id="rhg:EXZ61_14655"/>
<accession>A0A515ERP2</accession>
<dbReference type="EMBL" id="CP036282">
    <property type="protein sequence ID" value="QDL55308.1"/>
    <property type="molecule type" value="Genomic_DNA"/>
</dbReference>
<organism evidence="1 2">
    <name type="scientific">Rhodoferax aquaticus</name>
    <dbReference type="NCBI Taxonomy" id="2527691"/>
    <lineage>
        <taxon>Bacteria</taxon>
        <taxon>Pseudomonadati</taxon>
        <taxon>Pseudomonadota</taxon>
        <taxon>Betaproteobacteria</taxon>
        <taxon>Burkholderiales</taxon>
        <taxon>Comamonadaceae</taxon>
        <taxon>Rhodoferax</taxon>
    </lineage>
</organism>
<sequence>MSNPLLFKNYTAAMAIPAYRILRFSALDTVTLATAATDSLMGVNGDVAPAIGERCDAVRQGIAFVEAGAAIAQGAAVTSDATGRAVTAAPAAGVNNRILGFADEAATAAGDVIRVLVELGSIQG</sequence>
<evidence type="ECO:0000313" key="2">
    <source>
        <dbReference type="Proteomes" id="UP000317365"/>
    </source>
</evidence>
<dbReference type="Proteomes" id="UP000317365">
    <property type="component" value="Chromosome"/>
</dbReference>
<name>A0A515ERP2_9BURK</name>
<dbReference type="Pfam" id="PF09956">
    <property type="entry name" value="Phage_cement_2"/>
    <property type="match status" value="1"/>
</dbReference>
<gene>
    <name evidence="1" type="ORF">EXZ61_14655</name>
</gene>
<dbReference type="AlphaFoldDB" id="A0A515ERP2"/>
<protein>
    <submittedName>
        <fullName evidence="1">DUF2190 family protein</fullName>
    </submittedName>
</protein>
<reference evidence="2" key="1">
    <citation type="submission" date="2019-02" db="EMBL/GenBank/DDBJ databases">
        <title>Complete genome sequence of Rhodoferax sp. Gr-4.</title>
        <authorList>
            <person name="Jin L."/>
        </authorList>
    </citation>
    <scope>NUCLEOTIDE SEQUENCE [LARGE SCALE GENOMIC DNA]</scope>
    <source>
        <strain evidence="2">Gr-4</strain>
    </source>
</reference>
<dbReference type="InterPro" id="IPR011231">
    <property type="entry name" value="Phage_VT1-Sakai_H0018"/>
</dbReference>
<reference evidence="2" key="2">
    <citation type="journal article" date="2020" name="Int. J. Syst. Evol. Microbiol.">
        <title>Genomic insights into a novel species Rhodoferax aquaticus sp. nov., isolated from freshwater.</title>
        <authorList>
            <person name="Li T."/>
            <person name="Zhuo Y."/>
            <person name="Jin C.Z."/>
            <person name="Wu X."/>
            <person name="Ko S.R."/>
            <person name="Jin F.J."/>
            <person name="Ahn C.Y."/>
            <person name="Oh H.M."/>
            <person name="Lee H.G."/>
            <person name="Jin L."/>
        </authorList>
    </citation>
    <scope>NUCLEOTIDE SEQUENCE [LARGE SCALE GENOMIC DNA]</scope>
    <source>
        <strain evidence="2">Gr-4</strain>
    </source>
</reference>
<evidence type="ECO:0000313" key="1">
    <source>
        <dbReference type="EMBL" id="QDL55308.1"/>
    </source>
</evidence>